<sequence length="186" mass="20608">MASSGYMDQLKNGLVSTGEFRPLPEKGEDMYQQEEGLQFSSFTSDDAWAICSELRDLIKKLRTKGPAIIDITLENSHLLARAITSGTVPDADVWVTRKRNTVLRLGHSTLSSFRADDSATYEIGQRRQEYATASGGFPIRVRGVEGIIGVIVVHGPARFPNHQIIVEVVEAYLWDRATERADAGKK</sequence>
<dbReference type="InterPro" id="IPR010371">
    <property type="entry name" value="YBR137W-like"/>
</dbReference>
<keyword evidence="2" id="KW-1185">Reference proteome</keyword>
<dbReference type="Proteomes" id="UP000799750">
    <property type="component" value="Unassembled WGS sequence"/>
</dbReference>
<dbReference type="InterPro" id="IPR005624">
    <property type="entry name" value="PduO/GlcC-like"/>
</dbReference>
<dbReference type="GO" id="GO:0072380">
    <property type="term" value="C:TRC complex"/>
    <property type="evidence" value="ECO:0007669"/>
    <property type="project" value="TreeGrafter"/>
</dbReference>
<proteinExistence type="predicted"/>
<protein>
    <recommendedName>
        <fullName evidence="3">DUF336-domain-containing protein</fullName>
    </recommendedName>
</protein>
<gene>
    <name evidence="1" type="ORF">BU16DRAFT_530753</name>
</gene>
<dbReference type="GO" id="GO:0006620">
    <property type="term" value="P:post-translational protein targeting to endoplasmic reticulum membrane"/>
    <property type="evidence" value="ECO:0007669"/>
    <property type="project" value="TreeGrafter"/>
</dbReference>
<evidence type="ECO:0000313" key="2">
    <source>
        <dbReference type="Proteomes" id="UP000799750"/>
    </source>
</evidence>
<evidence type="ECO:0008006" key="3">
    <source>
        <dbReference type="Google" id="ProtNLM"/>
    </source>
</evidence>
<reference evidence="1" key="1">
    <citation type="journal article" date="2020" name="Stud. Mycol.">
        <title>101 Dothideomycetes genomes: a test case for predicting lifestyles and emergence of pathogens.</title>
        <authorList>
            <person name="Haridas S."/>
            <person name="Albert R."/>
            <person name="Binder M."/>
            <person name="Bloem J."/>
            <person name="Labutti K."/>
            <person name="Salamov A."/>
            <person name="Andreopoulos B."/>
            <person name="Baker S."/>
            <person name="Barry K."/>
            <person name="Bills G."/>
            <person name="Bluhm B."/>
            <person name="Cannon C."/>
            <person name="Castanera R."/>
            <person name="Culley D."/>
            <person name="Daum C."/>
            <person name="Ezra D."/>
            <person name="Gonzalez J."/>
            <person name="Henrissat B."/>
            <person name="Kuo A."/>
            <person name="Liang C."/>
            <person name="Lipzen A."/>
            <person name="Lutzoni F."/>
            <person name="Magnuson J."/>
            <person name="Mondo S."/>
            <person name="Nolan M."/>
            <person name="Ohm R."/>
            <person name="Pangilinan J."/>
            <person name="Park H.-J."/>
            <person name="Ramirez L."/>
            <person name="Alfaro M."/>
            <person name="Sun H."/>
            <person name="Tritt A."/>
            <person name="Yoshinaga Y."/>
            <person name="Zwiers L.-H."/>
            <person name="Turgeon B."/>
            <person name="Goodwin S."/>
            <person name="Spatafora J."/>
            <person name="Crous P."/>
            <person name="Grigoriev I."/>
        </authorList>
    </citation>
    <scope>NUCLEOTIDE SEQUENCE</scope>
    <source>
        <strain evidence="1">CBS 269.34</strain>
    </source>
</reference>
<dbReference type="PANTHER" id="PTHR28255">
    <property type="match status" value="1"/>
</dbReference>
<dbReference type="AlphaFoldDB" id="A0A6A6QDE4"/>
<evidence type="ECO:0000313" key="1">
    <source>
        <dbReference type="EMBL" id="KAF2490161.1"/>
    </source>
</evidence>
<dbReference type="InterPro" id="IPR038084">
    <property type="entry name" value="PduO/GlcC-like_sf"/>
</dbReference>
<dbReference type="Gene3D" id="3.30.450.150">
    <property type="entry name" value="Haem-degrading domain"/>
    <property type="match status" value="1"/>
</dbReference>
<name>A0A6A6QDE4_9PEZI</name>
<dbReference type="OrthoDB" id="2209940at2759"/>
<dbReference type="PANTHER" id="PTHR28255:SF1">
    <property type="entry name" value="UPF0303 PROTEIN YBR137W"/>
    <property type="match status" value="1"/>
</dbReference>
<dbReference type="EMBL" id="MU004197">
    <property type="protein sequence ID" value="KAF2490161.1"/>
    <property type="molecule type" value="Genomic_DNA"/>
</dbReference>
<dbReference type="SUPFAM" id="SSF143744">
    <property type="entry name" value="GlcG-like"/>
    <property type="match status" value="1"/>
</dbReference>
<accession>A0A6A6QDE4</accession>
<organism evidence="1 2">
    <name type="scientific">Lophium mytilinum</name>
    <dbReference type="NCBI Taxonomy" id="390894"/>
    <lineage>
        <taxon>Eukaryota</taxon>
        <taxon>Fungi</taxon>
        <taxon>Dikarya</taxon>
        <taxon>Ascomycota</taxon>
        <taxon>Pezizomycotina</taxon>
        <taxon>Dothideomycetes</taxon>
        <taxon>Pleosporomycetidae</taxon>
        <taxon>Mytilinidiales</taxon>
        <taxon>Mytilinidiaceae</taxon>
        <taxon>Lophium</taxon>
    </lineage>
</organism>
<dbReference type="Pfam" id="PF03928">
    <property type="entry name" value="HbpS-like"/>
    <property type="match status" value="1"/>
</dbReference>